<feature type="transmembrane region" description="Helical" evidence="12">
    <location>
        <begin position="213"/>
        <end position="238"/>
    </location>
</feature>
<keyword evidence="11 12" id="KW-0472">Membrane</keyword>
<evidence type="ECO:0000256" key="7">
    <source>
        <dbReference type="ARBA" id="ARBA00022989"/>
    </source>
</evidence>
<evidence type="ECO:0000256" key="5">
    <source>
        <dbReference type="ARBA" id="ARBA00022692"/>
    </source>
</evidence>
<evidence type="ECO:0000313" key="15">
    <source>
        <dbReference type="Proteomes" id="UP000005713"/>
    </source>
</evidence>
<feature type="transmembrane region" description="Helical" evidence="12">
    <location>
        <begin position="312"/>
        <end position="330"/>
    </location>
</feature>
<keyword evidence="4" id="KW-0997">Cell inner membrane</keyword>
<dbReference type="PANTHER" id="PTHR38674:SF1">
    <property type="entry name" value="ALKANE 1-MONOOXYGENASE 1"/>
    <property type="match status" value="1"/>
</dbReference>
<evidence type="ECO:0000313" key="14">
    <source>
        <dbReference type="EMBL" id="EBA09972.1"/>
    </source>
</evidence>
<dbReference type="GO" id="GO:0046872">
    <property type="term" value="F:metal ion binding"/>
    <property type="evidence" value="ECO:0007669"/>
    <property type="project" value="UniProtKB-KW"/>
</dbReference>
<dbReference type="PANTHER" id="PTHR38674">
    <property type="entry name" value="ALKANE 1-MONOOXYGENASE 1"/>
    <property type="match status" value="1"/>
</dbReference>
<name>A3JZR9_SAGS3</name>
<feature type="domain" description="Fatty acid desaturase" evidence="13">
    <location>
        <begin position="104"/>
        <end position="303"/>
    </location>
</feature>
<dbReference type="eggNOG" id="COG3239">
    <property type="taxonomic scope" value="Bacteria"/>
</dbReference>
<comment type="similarity">
    <text evidence="2">Belongs to the fatty acid desaturase type 1 family. AlkB subfamily.</text>
</comment>
<dbReference type="Pfam" id="PF00487">
    <property type="entry name" value="FA_desaturase"/>
    <property type="match status" value="1"/>
</dbReference>
<keyword evidence="3" id="KW-1003">Cell membrane</keyword>
<comment type="subcellular location">
    <subcellularLocation>
        <location evidence="1">Cell inner membrane</location>
        <topology evidence="1">Multi-pass membrane protein</topology>
    </subcellularLocation>
</comment>
<dbReference type="EMBL" id="AAYA01000002">
    <property type="protein sequence ID" value="EBA09972.1"/>
    <property type="molecule type" value="Genomic_DNA"/>
</dbReference>
<dbReference type="AlphaFoldDB" id="A3JZR9"/>
<evidence type="ECO:0000256" key="11">
    <source>
        <dbReference type="ARBA" id="ARBA00023136"/>
    </source>
</evidence>
<evidence type="ECO:0000256" key="8">
    <source>
        <dbReference type="ARBA" id="ARBA00023002"/>
    </source>
</evidence>
<evidence type="ECO:0000259" key="13">
    <source>
        <dbReference type="Pfam" id="PF00487"/>
    </source>
</evidence>
<evidence type="ECO:0000256" key="4">
    <source>
        <dbReference type="ARBA" id="ARBA00022519"/>
    </source>
</evidence>
<evidence type="ECO:0000256" key="6">
    <source>
        <dbReference type="ARBA" id="ARBA00022723"/>
    </source>
</evidence>
<reference evidence="14 15" key="1">
    <citation type="submission" date="2006-06" db="EMBL/GenBank/DDBJ databases">
        <authorList>
            <person name="Moran M.A."/>
            <person name="Ferriera S."/>
            <person name="Johnson J."/>
            <person name="Kravitz S."/>
            <person name="Beeson K."/>
            <person name="Sutton G."/>
            <person name="Rogers Y.-H."/>
            <person name="Friedman R."/>
            <person name="Frazier M."/>
            <person name="Venter J.C."/>
        </authorList>
    </citation>
    <scope>NUCLEOTIDE SEQUENCE [LARGE SCALE GENOMIC DNA]</scope>
    <source>
        <strain evidence="14 15">E-37</strain>
    </source>
</reference>
<evidence type="ECO:0000256" key="3">
    <source>
        <dbReference type="ARBA" id="ARBA00022475"/>
    </source>
</evidence>
<sequence length="344" mass="37170">MVSGGAPGATMARFTIATLSMVVLLALAMTLGAPFPFIALLYITVFTFFLDKLTAFAAPDRPDAEFPAGDALSVTLGLLHFPLLYGGVRVIAAGGLSVLDTVCLFAALGLFLGQVSNSNAHELIHRSPRAMRRLGVAVYSSVLFGFHASAHTRVHHVHAATPNDPNSARMGEGYWRFAVRAWRGALVEGYRAERRLGRRGLSHPYTAYGMGAALSVLVAATVAGLTGVVVLFGLAGYAQAQLLLSDYVQHYGLRRREVAPGRFEPVGPGHSWNAPHGFSSALMLNAPRHSDHHAHPSQHYPGLELDRGTMPILPHSLPVMAVLALVPPLWRRVMDKRVRRWQPG</sequence>
<dbReference type="InterPro" id="IPR005804">
    <property type="entry name" value="FA_desaturase_dom"/>
</dbReference>
<proteinExistence type="inferred from homology"/>
<comment type="caution">
    <text evidence="14">The sequence shown here is derived from an EMBL/GenBank/DDBJ whole genome shotgun (WGS) entry which is preliminary data.</text>
</comment>
<evidence type="ECO:0000256" key="1">
    <source>
        <dbReference type="ARBA" id="ARBA00004429"/>
    </source>
</evidence>
<dbReference type="InterPro" id="IPR033885">
    <property type="entry name" value="AlkB/XylM"/>
</dbReference>
<evidence type="ECO:0000256" key="9">
    <source>
        <dbReference type="ARBA" id="ARBA00023004"/>
    </source>
</evidence>
<protein>
    <submittedName>
        <fullName evidence="14">Alkane-1 monooxygenase, putative</fullName>
    </submittedName>
</protein>
<evidence type="ECO:0000256" key="12">
    <source>
        <dbReference type="SAM" id="Phobius"/>
    </source>
</evidence>
<keyword evidence="15" id="KW-1185">Reference proteome</keyword>
<keyword evidence="7 12" id="KW-1133">Transmembrane helix</keyword>
<evidence type="ECO:0000256" key="2">
    <source>
        <dbReference type="ARBA" id="ARBA00010823"/>
    </source>
</evidence>
<feature type="transmembrane region" description="Helical" evidence="12">
    <location>
        <begin position="91"/>
        <end position="113"/>
    </location>
</feature>
<keyword evidence="10 14" id="KW-0503">Monooxygenase</keyword>
<organism evidence="14 15">
    <name type="scientific">Sagittula stellata (strain ATCC 700073 / DSM 11524 / E-37)</name>
    <dbReference type="NCBI Taxonomy" id="388399"/>
    <lineage>
        <taxon>Bacteria</taxon>
        <taxon>Pseudomonadati</taxon>
        <taxon>Pseudomonadota</taxon>
        <taxon>Alphaproteobacteria</taxon>
        <taxon>Rhodobacterales</taxon>
        <taxon>Roseobacteraceae</taxon>
        <taxon>Sagittula</taxon>
    </lineage>
</organism>
<keyword evidence="6" id="KW-0479">Metal-binding</keyword>
<keyword evidence="8" id="KW-0560">Oxidoreductase</keyword>
<dbReference type="CDD" id="cd03512">
    <property type="entry name" value="Alkane-hydroxylase"/>
    <property type="match status" value="1"/>
</dbReference>
<dbReference type="Proteomes" id="UP000005713">
    <property type="component" value="Unassembled WGS sequence"/>
</dbReference>
<evidence type="ECO:0000256" key="10">
    <source>
        <dbReference type="ARBA" id="ARBA00023033"/>
    </source>
</evidence>
<accession>A3JZR9</accession>
<dbReference type="GO" id="GO:0004497">
    <property type="term" value="F:monooxygenase activity"/>
    <property type="evidence" value="ECO:0007669"/>
    <property type="project" value="UniProtKB-KW"/>
</dbReference>
<keyword evidence="9" id="KW-0408">Iron</keyword>
<keyword evidence="5 12" id="KW-0812">Transmembrane</keyword>
<dbReference type="GO" id="GO:0005886">
    <property type="term" value="C:plasma membrane"/>
    <property type="evidence" value="ECO:0007669"/>
    <property type="project" value="UniProtKB-SubCell"/>
</dbReference>
<dbReference type="GO" id="GO:0006629">
    <property type="term" value="P:lipid metabolic process"/>
    <property type="evidence" value="ECO:0007669"/>
    <property type="project" value="InterPro"/>
</dbReference>
<gene>
    <name evidence="14" type="ORF">SSE37_09188</name>
</gene>